<protein>
    <recommendedName>
        <fullName evidence="3">RRM domain-containing protein</fullName>
    </recommendedName>
</protein>
<sequence>MTGEWKEVKRHNKGSVFDRLGRQKQGKHKNLRFEELREVSVTVYVSNFPLNLGSRDLWQLCDRHGTVADVYIAQKLSKSGHRFAFVRFLKISDSNSLLEGLNKIWIGSYHLFASMARFDRTQPSQRPQDTQSRIPNKVVNGMKFAEHANGARSYATAVKGNNDNSKVQPDKVPMKKIVLNQSDLLVVPDTSCVVLAKVRDIHLVLNIKKVLRKEGFSDFKCQYVGGLWLWIEFNSKDACLNFKQHKEIKWYFTHIQHISKTFKVDERIVWVELDGLPLSAWTSNAFKKVAGIWGDPLFVDEDQNEQLANGRVCIKTKIHESISDVCSVSINNENYRVRVKEFAGWVPDYDTIEDNSQKDWASNNSDFDEDEQSIHINEEEEGEIKENNIDDENIDMHVDDEVKDTARDLTDEEVKDTARDHTDDEVKDTTRDHTDDEVKVMARDHPDDSETVIKPTWDEEMNNLEAKQNANFANDDKVNNDLEASSSPSKPPGFEGIRFSTSNINHGKKRSGTYSANSHSNVRGSRIGNSQIHKRKSTGSLIDAFISHIEMGSVLGYDMEGSKTDLKKFIDRIGAHGSS</sequence>
<dbReference type="EMBL" id="PKPP01000748">
    <property type="protein sequence ID" value="PWA89117.1"/>
    <property type="molecule type" value="Genomic_DNA"/>
</dbReference>
<dbReference type="InterPro" id="IPR035979">
    <property type="entry name" value="RBD_domain_sf"/>
</dbReference>
<feature type="domain" description="RRM" evidence="3">
    <location>
        <begin position="41"/>
        <end position="118"/>
    </location>
</feature>
<evidence type="ECO:0000256" key="1">
    <source>
        <dbReference type="PROSITE-ProRule" id="PRU00176"/>
    </source>
</evidence>
<dbReference type="SMART" id="SM00360">
    <property type="entry name" value="RRM"/>
    <property type="match status" value="1"/>
</dbReference>
<keyword evidence="1" id="KW-0694">RNA-binding</keyword>
<feature type="region of interest" description="Disordered" evidence="2">
    <location>
        <begin position="500"/>
        <end position="526"/>
    </location>
</feature>
<dbReference type="InterPro" id="IPR012677">
    <property type="entry name" value="Nucleotide-bd_a/b_plait_sf"/>
</dbReference>
<evidence type="ECO:0000259" key="3">
    <source>
        <dbReference type="PROSITE" id="PS50102"/>
    </source>
</evidence>
<feature type="compositionally biased region" description="Basic and acidic residues" evidence="2">
    <location>
        <begin position="415"/>
        <end position="434"/>
    </location>
</feature>
<dbReference type="InterPro" id="IPR000504">
    <property type="entry name" value="RRM_dom"/>
</dbReference>
<evidence type="ECO:0000313" key="4">
    <source>
        <dbReference type="EMBL" id="PWA89117.1"/>
    </source>
</evidence>
<dbReference type="Pfam" id="PF00076">
    <property type="entry name" value="RRM_1"/>
    <property type="match status" value="1"/>
</dbReference>
<feature type="region of interest" description="Disordered" evidence="2">
    <location>
        <begin position="376"/>
        <end position="395"/>
    </location>
</feature>
<reference evidence="4 5" key="1">
    <citation type="journal article" date="2018" name="Mol. Plant">
        <title>The genome of Artemisia annua provides insight into the evolution of Asteraceae family and artemisinin biosynthesis.</title>
        <authorList>
            <person name="Shen Q."/>
            <person name="Zhang L."/>
            <person name="Liao Z."/>
            <person name="Wang S."/>
            <person name="Yan T."/>
            <person name="Shi P."/>
            <person name="Liu M."/>
            <person name="Fu X."/>
            <person name="Pan Q."/>
            <person name="Wang Y."/>
            <person name="Lv Z."/>
            <person name="Lu X."/>
            <person name="Zhang F."/>
            <person name="Jiang W."/>
            <person name="Ma Y."/>
            <person name="Chen M."/>
            <person name="Hao X."/>
            <person name="Li L."/>
            <person name="Tang Y."/>
            <person name="Lv G."/>
            <person name="Zhou Y."/>
            <person name="Sun X."/>
            <person name="Brodelius P.E."/>
            <person name="Rose J.K.C."/>
            <person name="Tang K."/>
        </authorList>
    </citation>
    <scope>NUCLEOTIDE SEQUENCE [LARGE SCALE GENOMIC DNA]</scope>
    <source>
        <strain evidence="5">cv. Huhao1</strain>
        <tissue evidence="4">Leaf</tissue>
    </source>
</reference>
<dbReference type="SUPFAM" id="SSF54928">
    <property type="entry name" value="RNA-binding domain, RBD"/>
    <property type="match status" value="1"/>
</dbReference>
<dbReference type="Proteomes" id="UP000245207">
    <property type="component" value="Unassembled WGS sequence"/>
</dbReference>
<dbReference type="OrthoDB" id="1436406at2759"/>
<keyword evidence="5" id="KW-1185">Reference proteome</keyword>
<organism evidence="4 5">
    <name type="scientific">Artemisia annua</name>
    <name type="common">Sweet wormwood</name>
    <dbReference type="NCBI Taxonomy" id="35608"/>
    <lineage>
        <taxon>Eukaryota</taxon>
        <taxon>Viridiplantae</taxon>
        <taxon>Streptophyta</taxon>
        <taxon>Embryophyta</taxon>
        <taxon>Tracheophyta</taxon>
        <taxon>Spermatophyta</taxon>
        <taxon>Magnoliopsida</taxon>
        <taxon>eudicotyledons</taxon>
        <taxon>Gunneridae</taxon>
        <taxon>Pentapetalae</taxon>
        <taxon>asterids</taxon>
        <taxon>campanulids</taxon>
        <taxon>Asterales</taxon>
        <taxon>Asteraceae</taxon>
        <taxon>Asteroideae</taxon>
        <taxon>Anthemideae</taxon>
        <taxon>Artemisiinae</taxon>
        <taxon>Artemisia</taxon>
    </lineage>
</organism>
<proteinExistence type="predicted"/>
<dbReference type="SMR" id="A0A2U1PTS0"/>
<feature type="compositionally biased region" description="Basic and acidic residues" evidence="2">
    <location>
        <begin position="384"/>
        <end position="395"/>
    </location>
</feature>
<feature type="compositionally biased region" description="Polar residues" evidence="2">
    <location>
        <begin position="512"/>
        <end position="526"/>
    </location>
</feature>
<evidence type="ECO:0000313" key="5">
    <source>
        <dbReference type="Proteomes" id="UP000245207"/>
    </source>
</evidence>
<comment type="caution">
    <text evidence="4">The sequence shown here is derived from an EMBL/GenBank/DDBJ whole genome shotgun (WGS) entry which is preliminary data.</text>
</comment>
<dbReference type="AlphaFoldDB" id="A0A2U1PTS0"/>
<feature type="region of interest" description="Disordered" evidence="2">
    <location>
        <begin position="404"/>
        <end position="434"/>
    </location>
</feature>
<dbReference type="Gene3D" id="3.30.70.330">
    <property type="match status" value="1"/>
</dbReference>
<dbReference type="GO" id="GO:0003723">
    <property type="term" value="F:RNA binding"/>
    <property type="evidence" value="ECO:0007669"/>
    <property type="project" value="UniProtKB-UniRule"/>
</dbReference>
<dbReference type="PROSITE" id="PS50102">
    <property type="entry name" value="RRM"/>
    <property type="match status" value="1"/>
</dbReference>
<gene>
    <name evidence="4" type="ORF">CTI12_AA114520</name>
</gene>
<name>A0A2U1PTS0_ARTAN</name>
<accession>A0A2U1PTS0</accession>
<evidence type="ECO:0000256" key="2">
    <source>
        <dbReference type="SAM" id="MobiDB-lite"/>
    </source>
</evidence>
<dbReference type="CDD" id="cd00590">
    <property type="entry name" value="RRM_SF"/>
    <property type="match status" value="1"/>
</dbReference>